<dbReference type="SFLD" id="SFLDS00029">
    <property type="entry name" value="Radical_SAM"/>
    <property type="match status" value="1"/>
</dbReference>
<dbReference type="InterPro" id="IPR058240">
    <property type="entry name" value="rSAM_sf"/>
</dbReference>
<feature type="domain" description="Radical SAM core" evidence="6">
    <location>
        <begin position="13"/>
        <end position="241"/>
    </location>
</feature>
<name>A0A7C4MRG9_9BACT</name>
<dbReference type="GO" id="GO:0051536">
    <property type="term" value="F:iron-sulfur cluster binding"/>
    <property type="evidence" value="ECO:0007669"/>
    <property type="project" value="UniProtKB-KW"/>
</dbReference>
<comment type="cofactor">
    <cofactor evidence="1">
        <name>[4Fe-4S] cluster</name>
        <dbReference type="ChEBI" id="CHEBI:49883"/>
    </cofactor>
</comment>
<evidence type="ECO:0000259" key="6">
    <source>
        <dbReference type="PROSITE" id="PS51918"/>
    </source>
</evidence>
<keyword evidence="4" id="KW-0408">Iron</keyword>
<proteinExistence type="predicted"/>
<evidence type="ECO:0000256" key="4">
    <source>
        <dbReference type="ARBA" id="ARBA00023004"/>
    </source>
</evidence>
<dbReference type="InterPro" id="IPR013785">
    <property type="entry name" value="Aldolase_TIM"/>
</dbReference>
<dbReference type="AlphaFoldDB" id="A0A7C4MRG9"/>
<dbReference type="Gene3D" id="3.20.20.70">
    <property type="entry name" value="Aldolase class I"/>
    <property type="match status" value="1"/>
</dbReference>
<gene>
    <name evidence="7" type="ORF">ENS29_00915</name>
</gene>
<dbReference type="SUPFAM" id="SSF102114">
    <property type="entry name" value="Radical SAM enzymes"/>
    <property type="match status" value="1"/>
</dbReference>
<dbReference type="InterPro" id="IPR050377">
    <property type="entry name" value="Radical_SAM_PqqE_MftC-like"/>
</dbReference>
<keyword evidence="3" id="KW-0479">Metal-binding</keyword>
<sequence>MGAGNGRKVRTVEFRRDSVNVFFHILTACNLSCKHCYINPNAHGTQTLPIDTIRAWMDLFAARKPSANIIFLGGEPTLHPDLPLAVRHARHCGYQSITIDTNGFLFHDILDRVTPDELDAVSFSLDGAEACSNDRLRGKGSFDAVLQGIRKAVAAGFGTSVIFTVSSANLHELPRMPALLQSLGVDRFFIQVVGRRGKSAIETEIGQTAADLWLDQVPRVAEEAAERGMTVTYPKVYLDPDEPFECAGKVADNVFIFPNGRVYRCPLCEDHPLHSLEIVDNRLRERPPITERELFELDIPEGCVMNRLIQPGNIVYGMDGNPLHRIACCMLKQELIS</sequence>
<dbReference type="EMBL" id="DSUH01000021">
    <property type="protein sequence ID" value="HGU31399.1"/>
    <property type="molecule type" value="Genomic_DNA"/>
</dbReference>
<dbReference type="SFLD" id="SFLDG01067">
    <property type="entry name" value="SPASM/twitch_domain_containing"/>
    <property type="match status" value="1"/>
</dbReference>
<dbReference type="PROSITE" id="PS51918">
    <property type="entry name" value="RADICAL_SAM"/>
    <property type="match status" value="1"/>
</dbReference>
<evidence type="ECO:0000256" key="3">
    <source>
        <dbReference type="ARBA" id="ARBA00022723"/>
    </source>
</evidence>
<evidence type="ECO:0000313" key="7">
    <source>
        <dbReference type="EMBL" id="HGU31399.1"/>
    </source>
</evidence>
<dbReference type="CDD" id="cd01335">
    <property type="entry name" value="Radical_SAM"/>
    <property type="match status" value="1"/>
</dbReference>
<dbReference type="InterPro" id="IPR007197">
    <property type="entry name" value="rSAM"/>
</dbReference>
<comment type="caution">
    <text evidence="7">The sequence shown here is derived from an EMBL/GenBank/DDBJ whole genome shotgun (WGS) entry which is preliminary data.</text>
</comment>
<dbReference type="GO" id="GO:0046872">
    <property type="term" value="F:metal ion binding"/>
    <property type="evidence" value="ECO:0007669"/>
    <property type="project" value="UniProtKB-KW"/>
</dbReference>
<dbReference type="PROSITE" id="PS51257">
    <property type="entry name" value="PROKAR_LIPOPROTEIN"/>
    <property type="match status" value="1"/>
</dbReference>
<dbReference type="PANTHER" id="PTHR11228:SF7">
    <property type="entry name" value="PQQA PEPTIDE CYCLASE"/>
    <property type="match status" value="1"/>
</dbReference>
<dbReference type="Pfam" id="PF04055">
    <property type="entry name" value="Radical_SAM"/>
    <property type="match status" value="1"/>
</dbReference>
<evidence type="ECO:0000256" key="2">
    <source>
        <dbReference type="ARBA" id="ARBA00022691"/>
    </source>
</evidence>
<reference evidence="7" key="1">
    <citation type="journal article" date="2020" name="mSystems">
        <title>Genome- and Community-Level Interaction Insights into Carbon Utilization and Element Cycling Functions of Hydrothermarchaeota in Hydrothermal Sediment.</title>
        <authorList>
            <person name="Zhou Z."/>
            <person name="Liu Y."/>
            <person name="Xu W."/>
            <person name="Pan J."/>
            <person name="Luo Z.H."/>
            <person name="Li M."/>
        </authorList>
    </citation>
    <scope>NUCLEOTIDE SEQUENCE [LARGE SCALE GENOMIC DNA]</scope>
    <source>
        <strain evidence="7">SpSt-477</strain>
    </source>
</reference>
<accession>A0A7C4MRG9</accession>
<keyword evidence="5" id="KW-0411">Iron-sulfur</keyword>
<evidence type="ECO:0000256" key="1">
    <source>
        <dbReference type="ARBA" id="ARBA00001966"/>
    </source>
</evidence>
<organism evidence="7">
    <name type="scientific">Desulfatirhabdium butyrativorans</name>
    <dbReference type="NCBI Taxonomy" id="340467"/>
    <lineage>
        <taxon>Bacteria</taxon>
        <taxon>Pseudomonadati</taxon>
        <taxon>Thermodesulfobacteriota</taxon>
        <taxon>Desulfobacteria</taxon>
        <taxon>Desulfobacterales</taxon>
        <taxon>Desulfatirhabdiaceae</taxon>
        <taxon>Desulfatirhabdium</taxon>
    </lineage>
</organism>
<protein>
    <submittedName>
        <fullName evidence="7">Radical SAM protein</fullName>
    </submittedName>
</protein>
<evidence type="ECO:0000256" key="5">
    <source>
        <dbReference type="ARBA" id="ARBA00023014"/>
    </source>
</evidence>
<keyword evidence="2" id="KW-0949">S-adenosyl-L-methionine</keyword>
<dbReference type="GO" id="GO:0003824">
    <property type="term" value="F:catalytic activity"/>
    <property type="evidence" value="ECO:0007669"/>
    <property type="project" value="InterPro"/>
</dbReference>
<dbReference type="PANTHER" id="PTHR11228">
    <property type="entry name" value="RADICAL SAM DOMAIN PROTEIN"/>
    <property type="match status" value="1"/>
</dbReference>